<keyword evidence="1" id="KW-0732">Signal</keyword>
<evidence type="ECO:0000259" key="2">
    <source>
        <dbReference type="Pfam" id="PF13529"/>
    </source>
</evidence>
<dbReference type="RefSeq" id="WP_345181219.1">
    <property type="nucleotide sequence ID" value="NZ_BAABFQ010000008.1"/>
</dbReference>
<feature type="signal peptide" evidence="1">
    <location>
        <begin position="1"/>
        <end position="29"/>
    </location>
</feature>
<organism evidence="3 4">
    <name type="scientific">Nocardioides caricicola</name>
    <dbReference type="NCBI Taxonomy" id="634770"/>
    <lineage>
        <taxon>Bacteria</taxon>
        <taxon>Bacillati</taxon>
        <taxon>Actinomycetota</taxon>
        <taxon>Actinomycetes</taxon>
        <taxon>Propionibacteriales</taxon>
        <taxon>Nocardioidaceae</taxon>
        <taxon>Nocardioides</taxon>
    </lineage>
</organism>
<evidence type="ECO:0000313" key="3">
    <source>
        <dbReference type="EMBL" id="MFC5491784.1"/>
    </source>
</evidence>
<dbReference type="InterPro" id="IPR039564">
    <property type="entry name" value="Peptidase_C39-like"/>
</dbReference>
<protein>
    <submittedName>
        <fullName evidence="3">C39 family peptidase</fullName>
    </submittedName>
</protein>
<proteinExistence type="predicted"/>
<gene>
    <name evidence="3" type="ORF">ACFPKY_01655</name>
</gene>
<comment type="caution">
    <text evidence="3">The sequence shown here is derived from an EMBL/GenBank/DDBJ whole genome shotgun (WGS) entry which is preliminary data.</text>
</comment>
<evidence type="ECO:0000313" key="4">
    <source>
        <dbReference type="Proteomes" id="UP001595956"/>
    </source>
</evidence>
<evidence type="ECO:0000256" key="1">
    <source>
        <dbReference type="SAM" id="SignalP"/>
    </source>
</evidence>
<reference evidence="4" key="1">
    <citation type="journal article" date="2019" name="Int. J. Syst. Evol. Microbiol.">
        <title>The Global Catalogue of Microorganisms (GCM) 10K type strain sequencing project: providing services to taxonomists for standard genome sequencing and annotation.</title>
        <authorList>
            <consortium name="The Broad Institute Genomics Platform"/>
            <consortium name="The Broad Institute Genome Sequencing Center for Infectious Disease"/>
            <person name="Wu L."/>
            <person name="Ma J."/>
        </authorList>
    </citation>
    <scope>NUCLEOTIDE SEQUENCE [LARGE SCALE GENOMIC DNA]</scope>
    <source>
        <strain evidence="4">KACC 13778</strain>
    </source>
</reference>
<feature type="chain" id="PRO_5047146710" evidence="1">
    <location>
        <begin position="30"/>
        <end position="376"/>
    </location>
</feature>
<dbReference type="EMBL" id="JBHSMD010000001">
    <property type="protein sequence ID" value="MFC5491784.1"/>
    <property type="molecule type" value="Genomic_DNA"/>
</dbReference>
<dbReference type="Pfam" id="PF13529">
    <property type="entry name" value="Peptidase_C39_2"/>
    <property type="match status" value="1"/>
</dbReference>
<accession>A0ABW0MY26</accession>
<sequence length="376" mass="40481">MRRLTSSFLASVLAGSLLAPLLAAAPATAAPARQIEYTEWDAPAGLQALPAGVDRRAWTTPWTSPGFALTRLIPSWSARTPGDSQVRIEVRGRTDATTSSWDTIATWTSGDRHFERTTYGAQSDDLASVNVDTWVVPAGVTSYQLRVTMVRAAGQKTSPRVDMVGAMASLLPSVDSVRTSRPGPGRGVVLDVPRYSQMVHSGHYPQYGSGGEAWCSPTSTSMVLGYYDALPKAKAYSWVPSDHVDPWVDHAARMTYDYEYDGTGNWPFNTAYAASLAGHAYVTRLRSLREAETYIADGIPLVASIAFGEGELDGAPISSTNGHLLVIVGFTQSGDVIVNDPAAATRAGVRRTYDRGQFENAWIPKSGGTVYVITRD</sequence>
<keyword evidence="4" id="KW-1185">Reference proteome</keyword>
<dbReference type="Proteomes" id="UP001595956">
    <property type="component" value="Unassembled WGS sequence"/>
</dbReference>
<dbReference type="Gene3D" id="3.90.70.10">
    <property type="entry name" value="Cysteine proteinases"/>
    <property type="match status" value="1"/>
</dbReference>
<feature type="domain" description="Peptidase C39-like" evidence="2">
    <location>
        <begin position="190"/>
        <end position="342"/>
    </location>
</feature>
<name>A0ABW0MY26_9ACTN</name>